<gene>
    <name evidence="1" type="ORF">UR96_C0038G0008</name>
</gene>
<name>A0A0G0D917_9BACT</name>
<reference evidence="1 2" key="1">
    <citation type="journal article" date="2015" name="Nature">
        <title>rRNA introns, odd ribosomes, and small enigmatic genomes across a large radiation of phyla.</title>
        <authorList>
            <person name="Brown C.T."/>
            <person name="Hug L.A."/>
            <person name="Thomas B.C."/>
            <person name="Sharon I."/>
            <person name="Castelle C.J."/>
            <person name="Singh A."/>
            <person name="Wilkins M.J."/>
            <person name="Williams K.H."/>
            <person name="Banfield J.F."/>
        </authorList>
    </citation>
    <scope>NUCLEOTIDE SEQUENCE [LARGE SCALE GENOMIC DNA]</scope>
</reference>
<dbReference type="Proteomes" id="UP000034140">
    <property type="component" value="Unassembled WGS sequence"/>
</dbReference>
<dbReference type="InterPro" id="IPR011004">
    <property type="entry name" value="Trimer_LpxA-like_sf"/>
</dbReference>
<dbReference type="EMBL" id="LBRE01000038">
    <property type="protein sequence ID" value="KKP90804.1"/>
    <property type="molecule type" value="Genomic_DNA"/>
</dbReference>
<proteinExistence type="predicted"/>
<dbReference type="Gene3D" id="2.160.10.10">
    <property type="entry name" value="Hexapeptide repeat proteins"/>
    <property type="match status" value="1"/>
</dbReference>
<sequence>GDGAIIGSGAIVSKNIEPYSINVGNPIKEIGKRFEEEEIKKLLELKWWNKDLKWIMENADKFDNLTNIFK</sequence>
<dbReference type="SUPFAM" id="SSF51161">
    <property type="entry name" value="Trimeric LpxA-like enzymes"/>
    <property type="match status" value="1"/>
</dbReference>
<accession>A0A0G0D917</accession>
<evidence type="ECO:0008006" key="3">
    <source>
        <dbReference type="Google" id="ProtNLM"/>
    </source>
</evidence>
<comment type="caution">
    <text evidence="1">The sequence shown here is derived from an EMBL/GenBank/DDBJ whole genome shotgun (WGS) entry which is preliminary data.</text>
</comment>
<dbReference type="AlphaFoldDB" id="A0A0G0D917"/>
<feature type="non-terminal residue" evidence="1">
    <location>
        <position position="1"/>
    </location>
</feature>
<evidence type="ECO:0000313" key="1">
    <source>
        <dbReference type="EMBL" id="KKP90804.1"/>
    </source>
</evidence>
<evidence type="ECO:0000313" key="2">
    <source>
        <dbReference type="Proteomes" id="UP000034140"/>
    </source>
</evidence>
<organism evidence="1 2">
    <name type="scientific">candidate division WS6 bacterium GW2011_GWC1_36_11</name>
    <dbReference type="NCBI Taxonomy" id="1619090"/>
    <lineage>
        <taxon>Bacteria</taxon>
        <taxon>Candidatus Dojkabacteria</taxon>
    </lineage>
</organism>
<protein>
    <recommendedName>
        <fullName evidence="3">Acetyltransferase</fullName>
    </recommendedName>
</protein>